<dbReference type="Proteomes" id="UP000235388">
    <property type="component" value="Unassembled WGS sequence"/>
</dbReference>
<dbReference type="AlphaFoldDB" id="A0A2N5S0W0"/>
<name>A0A2N5S0W0_9BASI</name>
<feature type="domain" description="DUF6589" evidence="1">
    <location>
        <begin position="1"/>
        <end position="184"/>
    </location>
</feature>
<comment type="caution">
    <text evidence="2">The sequence shown here is derived from an EMBL/GenBank/DDBJ whole genome shotgun (WGS) entry which is preliminary data.</text>
</comment>
<dbReference type="Pfam" id="PF20231">
    <property type="entry name" value="DUF6589"/>
    <property type="match status" value="1"/>
</dbReference>
<evidence type="ECO:0000313" key="3">
    <source>
        <dbReference type="Proteomes" id="UP000235388"/>
    </source>
</evidence>
<evidence type="ECO:0000259" key="1">
    <source>
        <dbReference type="Pfam" id="PF20231"/>
    </source>
</evidence>
<keyword evidence="3" id="KW-1185">Reference proteome</keyword>
<reference evidence="2 3" key="1">
    <citation type="submission" date="2017-11" db="EMBL/GenBank/DDBJ databases">
        <title>De novo assembly and phasing of dikaryotic genomes from two isolates of Puccinia coronata f. sp. avenae, the causal agent of oat crown rust.</title>
        <authorList>
            <person name="Miller M.E."/>
            <person name="Zhang Y."/>
            <person name="Omidvar V."/>
            <person name="Sperschneider J."/>
            <person name="Schwessinger B."/>
            <person name="Raley C."/>
            <person name="Palmer J.M."/>
            <person name="Garnica D."/>
            <person name="Upadhyaya N."/>
            <person name="Rathjen J."/>
            <person name="Taylor J.M."/>
            <person name="Park R.F."/>
            <person name="Dodds P.N."/>
            <person name="Hirsch C.D."/>
            <person name="Kianian S.F."/>
            <person name="Figueroa M."/>
        </authorList>
    </citation>
    <scope>NUCLEOTIDE SEQUENCE [LARGE SCALE GENOMIC DNA]</scope>
    <source>
        <strain evidence="2">12NC29</strain>
    </source>
</reference>
<sequence length="185" mass="20730">MLKLMLASDSSAEGIGEVLEGFIRQTHKTNIDFSKQLQVMEGNLGTFCNLESLRALQQPTFHPEEGLGNVFMLLGESHTLWNVSQALLLLHHGNNHNSKDLGAWHTLESLGISANLPVTKKDFTLMISNMQQVHEVTILLYLLKIDGKTGVPNLDKKKQLPLWEASRAQKLIDKCYDELFSPNAH</sequence>
<organism evidence="2 3">
    <name type="scientific">Puccinia coronata f. sp. avenae</name>
    <dbReference type="NCBI Taxonomy" id="200324"/>
    <lineage>
        <taxon>Eukaryota</taxon>
        <taxon>Fungi</taxon>
        <taxon>Dikarya</taxon>
        <taxon>Basidiomycota</taxon>
        <taxon>Pucciniomycotina</taxon>
        <taxon>Pucciniomycetes</taxon>
        <taxon>Pucciniales</taxon>
        <taxon>Pucciniaceae</taxon>
        <taxon>Puccinia</taxon>
    </lineage>
</organism>
<dbReference type="EMBL" id="PGCJ01001274">
    <property type="protein sequence ID" value="PLW06885.1"/>
    <property type="molecule type" value="Genomic_DNA"/>
</dbReference>
<dbReference type="STRING" id="200324.A0A2N5S0W0"/>
<gene>
    <name evidence="2" type="ORF">PCANC_25534</name>
</gene>
<proteinExistence type="predicted"/>
<evidence type="ECO:0000313" key="2">
    <source>
        <dbReference type="EMBL" id="PLW06885.1"/>
    </source>
</evidence>
<dbReference type="OrthoDB" id="5424058at2759"/>
<protein>
    <recommendedName>
        <fullName evidence="1">DUF6589 domain-containing protein</fullName>
    </recommendedName>
</protein>
<dbReference type="InterPro" id="IPR046496">
    <property type="entry name" value="DUF6589"/>
</dbReference>
<accession>A0A2N5S0W0</accession>